<comment type="caution">
    <text evidence="2">The sequence shown here is derived from an EMBL/GenBank/DDBJ whole genome shotgun (WGS) entry which is preliminary data.</text>
</comment>
<organism evidence="2 3">
    <name type="scientific">Aquipuribacter hungaricus</name>
    <dbReference type="NCBI Taxonomy" id="545624"/>
    <lineage>
        <taxon>Bacteria</taxon>
        <taxon>Bacillati</taxon>
        <taxon>Actinomycetota</taxon>
        <taxon>Actinomycetes</taxon>
        <taxon>Micrococcales</taxon>
        <taxon>Intrasporangiaceae</taxon>
        <taxon>Aquipuribacter</taxon>
    </lineage>
</organism>
<name>A0ABV7WHB3_9MICO</name>
<reference evidence="3" key="1">
    <citation type="journal article" date="2019" name="Int. J. Syst. Evol. Microbiol.">
        <title>The Global Catalogue of Microorganisms (GCM) 10K type strain sequencing project: providing services to taxonomists for standard genome sequencing and annotation.</title>
        <authorList>
            <consortium name="The Broad Institute Genomics Platform"/>
            <consortium name="The Broad Institute Genome Sequencing Center for Infectious Disease"/>
            <person name="Wu L."/>
            <person name="Ma J."/>
        </authorList>
    </citation>
    <scope>NUCLEOTIDE SEQUENCE [LARGE SCALE GENOMIC DNA]</scope>
    <source>
        <strain evidence="3">NCAIM B.02333</strain>
    </source>
</reference>
<dbReference type="RefSeq" id="WP_340290218.1">
    <property type="nucleotide sequence ID" value="NZ_JBBEOI010000016.1"/>
</dbReference>
<feature type="coiled-coil region" evidence="1">
    <location>
        <begin position="9"/>
        <end position="36"/>
    </location>
</feature>
<gene>
    <name evidence="2" type="ORF">ACFOLH_06125</name>
</gene>
<dbReference type="Proteomes" id="UP001595685">
    <property type="component" value="Unassembled WGS sequence"/>
</dbReference>
<dbReference type="SUPFAM" id="SSF58113">
    <property type="entry name" value="Apolipoprotein A-I"/>
    <property type="match status" value="1"/>
</dbReference>
<dbReference type="EMBL" id="JBHRWW010000003">
    <property type="protein sequence ID" value="MFC3687916.1"/>
    <property type="molecule type" value="Genomic_DNA"/>
</dbReference>
<dbReference type="Gene3D" id="1.20.5.1230">
    <property type="entry name" value="Apolipoprotein A-I"/>
    <property type="match status" value="1"/>
</dbReference>
<sequence>MASQKSMIISELRALLRLTETEIQVAETRRAQARTDAVRSELSQNADNGRLRATAIATLLREEGGVPDVVSSAAGRVAAVAKSNLEQGQPFTEALLGDLALEHQLQDRARLLKALGSAAGRQPVVDLADRLVEAHGATVEWLTVVLAEVALGGPAALKPTPVQVVVGAGVSLATLPARQVGRRVDSLVGRASRVMGSAGEKTQQAAEKLDDLQQQATAKVDDLQQQATAKVGDLQQQAAATVEDLQQQATTAAKQELAPDEDELPVVGYDQLTKARAIALVKTLSQPEDVRKVVAYEESHRQRADVVSAAQVRLAEIAKDVVLD</sequence>
<keyword evidence="1" id="KW-0175">Coiled coil</keyword>
<accession>A0ABV7WHB3</accession>
<protein>
    <recommendedName>
        <fullName evidence="4">YfdX protein</fullName>
    </recommendedName>
</protein>
<evidence type="ECO:0000313" key="3">
    <source>
        <dbReference type="Proteomes" id="UP001595685"/>
    </source>
</evidence>
<evidence type="ECO:0000256" key="1">
    <source>
        <dbReference type="SAM" id="Coils"/>
    </source>
</evidence>
<proteinExistence type="predicted"/>
<keyword evidence="3" id="KW-1185">Reference proteome</keyword>
<feature type="coiled-coil region" evidence="1">
    <location>
        <begin position="195"/>
        <end position="226"/>
    </location>
</feature>
<evidence type="ECO:0000313" key="2">
    <source>
        <dbReference type="EMBL" id="MFC3687916.1"/>
    </source>
</evidence>
<evidence type="ECO:0008006" key="4">
    <source>
        <dbReference type="Google" id="ProtNLM"/>
    </source>
</evidence>